<dbReference type="RefSeq" id="WP_092650857.1">
    <property type="nucleotide sequence ID" value="NZ_LT629732.1"/>
</dbReference>
<dbReference type="Proteomes" id="UP000198983">
    <property type="component" value="Chromosome I"/>
</dbReference>
<dbReference type="InterPro" id="IPR038637">
    <property type="entry name" value="NPCBM_sf"/>
</dbReference>
<dbReference type="SUPFAM" id="SSF49785">
    <property type="entry name" value="Galactose-binding domain-like"/>
    <property type="match status" value="1"/>
</dbReference>
<organism evidence="2 3">
    <name type="scientific">Actinopolymorpha singaporensis</name>
    <dbReference type="NCBI Taxonomy" id="117157"/>
    <lineage>
        <taxon>Bacteria</taxon>
        <taxon>Bacillati</taxon>
        <taxon>Actinomycetota</taxon>
        <taxon>Actinomycetes</taxon>
        <taxon>Propionibacteriales</taxon>
        <taxon>Actinopolymorphaceae</taxon>
        <taxon>Actinopolymorpha</taxon>
    </lineage>
</organism>
<name>A0A1H1MSI4_9ACTN</name>
<evidence type="ECO:0000313" key="2">
    <source>
        <dbReference type="EMBL" id="SDR89325.1"/>
    </source>
</evidence>
<feature type="domain" description="Glycosyl hydrolase family 98 putative carbohydrate-binding module" evidence="1">
    <location>
        <begin position="3"/>
        <end position="39"/>
    </location>
</feature>
<sequence>MTVDVDVPLSGVDTLSLRMGDGGDGSYGDRGDWADAQVTCG</sequence>
<accession>A0A1H1MSI4</accession>
<dbReference type="AlphaFoldDB" id="A0A1H1MSI4"/>
<dbReference type="InterPro" id="IPR008979">
    <property type="entry name" value="Galactose-bd-like_sf"/>
</dbReference>
<dbReference type="EMBL" id="LT629732">
    <property type="protein sequence ID" value="SDR89325.1"/>
    <property type="molecule type" value="Genomic_DNA"/>
</dbReference>
<reference evidence="2 3" key="1">
    <citation type="submission" date="2016-10" db="EMBL/GenBank/DDBJ databases">
        <authorList>
            <person name="de Groot N.N."/>
        </authorList>
    </citation>
    <scope>NUCLEOTIDE SEQUENCE [LARGE SCALE GENOMIC DNA]</scope>
    <source>
        <strain evidence="2 3">DSM 22024</strain>
    </source>
</reference>
<protein>
    <submittedName>
        <fullName evidence="2">NPCBM/NEW2 domain-containing protein</fullName>
    </submittedName>
</protein>
<keyword evidence="3" id="KW-1185">Reference proteome</keyword>
<evidence type="ECO:0000313" key="3">
    <source>
        <dbReference type="Proteomes" id="UP000198983"/>
    </source>
</evidence>
<evidence type="ECO:0000259" key="1">
    <source>
        <dbReference type="Pfam" id="PF08305"/>
    </source>
</evidence>
<gene>
    <name evidence="2" type="ORF">SAMN04489717_0931</name>
</gene>
<dbReference type="InterPro" id="IPR013222">
    <property type="entry name" value="Glyco_hyd_98_carb-bd"/>
</dbReference>
<proteinExistence type="predicted"/>
<dbReference type="Pfam" id="PF08305">
    <property type="entry name" value="NPCBM"/>
    <property type="match status" value="1"/>
</dbReference>
<dbReference type="Gene3D" id="2.60.120.1060">
    <property type="entry name" value="NPCBM/NEW2 domain"/>
    <property type="match status" value="1"/>
</dbReference>